<evidence type="ECO:0000256" key="5">
    <source>
        <dbReference type="SAM" id="Phobius"/>
    </source>
</evidence>
<dbReference type="CDD" id="cd17353">
    <property type="entry name" value="MFS_OFA_like"/>
    <property type="match status" value="1"/>
</dbReference>
<feature type="transmembrane region" description="Helical" evidence="5">
    <location>
        <begin position="111"/>
        <end position="134"/>
    </location>
</feature>
<proteinExistence type="predicted"/>
<dbReference type="PANTHER" id="PTHR11360:SF317">
    <property type="entry name" value="MAJOR FACILITATOR SUPERFAMILY (MFS) PROFILE DOMAIN-CONTAINING PROTEIN-RELATED"/>
    <property type="match status" value="1"/>
</dbReference>
<feature type="transmembrane region" description="Helical" evidence="5">
    <location>
        <begin position="87"/>
        <end position="105"/>
    </location>
</feature>
<sequence>MSTSAVRNDSTASTGNRWLILVAGVLVQLAIGAVYAWSVFAKAIQSHDAFGWSKAQASVPFEVAIGMIFVGSYIGGRIQDRSGPRTVALTGGVIYSIGVILASFAGKDQFWLLILGYGVLGGFGLGMAYIVPIAMLQKWFPDKPGLITGIAVAGFGFGAVITAPLGQRLIANDPSMPTKAFLPLGIGYLVAVVIGASLFRNPPAGYLPPGMAPATSDHGPEVHTKDPVPEVDFTADEALRTPQWYLLTAILTLSVTAGISLISVAAGSASDVAGYSAAAAASLVGILGLFNGGGRILWGWLSDRIGKMPAFMGILGIQGVCLLLIPHVGSAALFAVLAALVYTCYGGAFGTMPSTAGRFFGVRNAGAIYGLMLIGWSIGGIVGPLLISSLIGEQKAYTLGFTVVGIIALAGMALPMLTKKPAPRAARTAAGTTESTSATSRR</sequence>
<evidence type="ECO:0000256" key="2">
    <source>
        <dbReference type="ARBA" id="ARBA00022692"/>
    </source>
</evidence>
<keyword evidence="4 5" id="KW-0472">Membrane</keyword>
<dbReference type="PROSITE" id="PS50850">
    <property type="entry name" value="MFS"/>
    <property type="match status" value="1"/>
</dbReference>
<dbReference type="InterPro" id="IPR020846">
    <property type="entry name" value="MFS_dom"/>
</dbReference>
<keyword evidence="8" id="KW-1185">Reference proteome</keyword>
<organism evidence="7 8">
    <name type="scientific">Terrabacter lapilli</name>
    <dbReference type="NCBI Taxonomy" id="436231"/>
    <lineage>
        <taxon>Bacteria</taxon>
        <taxon>Bacillati</taxon>
        <taxon>Actinomycetota</taxon>
        <taxon>Actinomycetes</taxon>
        <taxon>Micrococcales</taxon>
        <taxon>Intrasporangiaceae</taxon>
        <taxon>Terrabacter</taxon>
    </lineage>
</organism>
<keyword evidence="2 5" id="KW-0812">Transmembrane</keyword>
<feature type="domain" description="Major facilitator superfamily (MFS) profile" evidence="6">
    <location>
        <begin position="16"/>
        <end position="423"/>
    </location>
</feature>
<feature type="transmembrane region" description="Helical" evidence="5">
    <location>
        <begin position="331"/>
        <end position="354"/>
    </location>
</feature>
<feature type="transmembrane region" description="Helical" evidence="5">
    <location>
        <begin position="18"/>
        <end position="37"/>
    </location>
</feature>
<dbReference type="Proteomes" id="UP001500013">
    <property type="component" value="Unassembled WGS sequence"/>
</dbReference>
<feature type="transmembrane region" description="Helical" evidence="5">
    <location>
        <begin position="272"/>
        <end position="293"/>
    </location>
</feature>
<dbReference type="SUPFAM" id="SSF103473">
    <property type="entry name" value="MFS general substrate transporter"/>
    <property type="match status" value="1"/>
</dbReference>
<feature type="transmembrane region" description="Helical" evidence="5">
    <location>
        <begin position="57"/>
        <end position="75"/>
    </location>
</feature>
<gene>
    <name evidence="7" type="ORF">GCM10009817_22450</name>
</gene>
<feature type="transmembrane region" description="Helical" evidence="5">
    <location>
        <begin position="366"/>
        <end position="391"/>
    </location>
</feature>
<comment type="subcellular location">
    <subcellularLocation>
        <location evidence="1">Cell membrane</location>
        <topology evidence="1">Multi-pass membrane protein</topology>
    </subcellularLocation>
</comment>
<dbReference type="InterPro" id="IPR011701">
    <property type="entry name" value="MFS"/>
</dbReference>
<feature type="transmembrane region" description="Helical" evidence="5">
    <location>
        <begin position="146"/>
        <end position="165"/>
    </location>
</feature>
<evidence type="ECO:0000313" key="7">
    <source>
        <dbReference type="EMBL" id="GAA1980898.1"/>
    </source>
</evidence>
<comment type="caution">
    <text evidence="7">The sequence shown here is derived from an EMBL/GenBank/DDBJ whole genome shotgun (WGS) entry which is preliminary data.</text>
</comment>
<feature type="transmembrane region" description="Helical" evidence="5">
    <location>
        <begin position="180"/>
        <end position="199"/>
    </location>
</feature>
<feature type="transmembrane region" description="Helical" evidence="5">
    <location>
        <begin position="244"/>
        <end position="266"/>
    </location>
</feature>
<dbReference type="RefSeq" id="WP_344062046.1">
    <property type="nucleotide sequence ID" value="NZ_BAAAPU010000007.1"/>
</dbReference>
<dbReference type="EMBL" id="BAAAPU010000007">
    <property type="protein sequence ID" value="GAA1980898.1"/>
    <property type="molecule type" value="Genomic_DNA"/>
</dbReference>
<name>A0ABN2S625_9MICO</name>
<evidence type="ECO:0000313" key="8">
    <source>
        <dbReference type="Proteomes" id="UP001500013"/>
    </source>
</evidence>
<dbReference type="InterPro" id="IPR036259">
    <property type="entry name" value="MFS_trans_sf"/>
</dbReference>
<feature type="transmembrane region" description="Helical" evidence="5">
    <location>
        <begin position="397"/>
        <end position="417"/>
    </location>
</feature>
<evidence type="ECO:0000256" key="3">
    <source>
        <dbReference type="ARBA" id="ARBA00022989"/>
    </source>
</evidence>
<accession>A0ABN2S625</accession>
<keyword evidence="3 5" id="KW-1133">Transmembrane helix</keyword>
<dbReference type="Pfam" id="PF07690">
    <property type="entry name" value="MFS_1"/>
    <property type="match status" value="1"/>
</dbReference>
<dbReference type="InterPro" id="IPR050327">
    <property type="entry name" value="Proton-linked_MCT"/>
</dbReference>
<protein>
    <submittedName>
        <fullName evidence="7">OFA family MFS transporter</fullName>
    </submittedName>
</protein>
<dbReference type="Gene3D" id="1.20.1250.20">
    <property type="entry name" value="MFS general substrate transporter like domains"/>
    <property type="match status" value="2"/>
</dbReference>
<dbReference type="PANTHER" id="PTHR11360">
    <property type="entry name" value="MONOCARBOXYLATE TRANSPORTER"/>
    <property type="match status" value="1"/>
</dbReference>
<evidence type="ECO:0000256" key="4">
    <source>
        <dbReference type="ARBA" id="ARBA00023136"/>
    </source>
</evidence>
<evidence type="ECO:0000259" key="6">
    <source>
        <dbReference type="PROSITE" id="PS50850"/>
    </source>
</evidence>
<evidence type="ECO:0000256" key="1">
    <source>
        <dbReference type="ARBA" id="ARBA00004651"/>
    </source>
</evidence>
<reference evidence="7 8" key="1">
    <citation type="journal article" date="2019" name="Int. J. Syst. Evol. Microbiol.">
        <title>The Global Catalogue of Microorganisms (GCM) 10K type strain sequencing project: providing services to taxonomists for standard genome sequencing and annotation.</title>
        <authorList>
            <consortium name="The Broad Institute Genomics Platform"/>
            <consortium name="The Broad Institute Genome Sequencing Center for Infectious Disease"/>
            <person name="Wu L."/>
            <person name="Ma J."/>
        </authorList>
    </citation>
    <scope>NUCLEOTIDE SEQUENCE [LARGE SCALE GENOMIC DNA]</scope>
    <source>
        <strain evidence="7 8">JCM 15628</strain>
    </source>
</reference>